<organism evidence="2 3">
    <name type="scientific">Veillonella absiana</name>
    <dbReference type="NCBI Taxonomy" id="3079305"/>
    <lineage>
        <taxon>Bacteria</taxon>
        <taxon>Bacillati</taxon>
        <taxon>Bacillota</taxon>
        <taxon>Negativicutes</taxon>
        <taxon>Veillonellales</taxon>
        <taxon>Veillonellaceae</taxon>
        <taxon>Veillonella</taxon>
    </lineage>
</organism>
<name>A0ABU3Z6U8_9FIRM</name>
<reference evidence="2 3" key="1">
    <citation type="submission" date="2023-10" db="EMBL/GenBank/DDBJ databases">
        <title>Veillonella sp. nov., isolated from a pig farm feces dump.</title>
        <authorList>
            <person name="Chang Y.-H."/>
        </authorList>
    </citation>
    <scope>NUCLEOTIDE SEQUENCE [LARGE SCALE GENOMIC DNA]</scope>
    <source>
        <strain evidence="2 3">YH-vei2233</strain>
    </source>
</reference>
<feature type="signal peptide" evidence="1">
    <location>
        <begin position="1"/>
        <end position="23"/>
    </location>
</feature>
<evidence type="ECO:0000313" key="2">
    <source>
        <dbReference type="EMBL" id="MDV5087635.1"/>
    </source>
</evidence>
<dbReference type="RefSeq" id="WP_317329461.1">
    <property type="nucleotide sequence ID" value="NZ_JAWJZA010000005.1"/>
</dbReference>
<sequence length="211" mass="23074">MKRKLLYAATLLATTTFIFNVHAGEYTLTGRAEIRDNAHVAVIHIGETVYKGEQTVDFDLTGKSVTGLNWGATSSDQNATTIKDIQNLNIHLRSQGHDATNPNAIHQTVGIGGNVGNIEASKTAINLDIIQQNESNVPVVGILSGADKDNTHVSNLPNFKSTNSVEVKVKSTNIYIDAKEWATPESGIALLWYKAMLLSKMKLKRPSFQYH</sequence>
<feature type="chain" id="PRO_5047298088" evidence="1">
    <location>
        <begin position="24"/>
        <end position="211"/>
    </location>
</feature>
<keyword evidence="3" id="KW-1185">Reference proteome</keyword>
<protein>
    <submittedName>
        <fullName evidence="2">Uncharacterized protein</fullName>
    </submittedName>
</protein>
<evidence type="ECO:0000313" key="3">
    <source>
        <dbReference type="Proteomes" id="UP001272515"/>
    </source>
</evidence>
<dbReference type="EMBL" id="JAWJZB010000002">
    <property type="protein sequence ID" value="MDV5087635.1"/>
    <property type="molecule type" value="Genomic_DNA"/>
</dbReference>
<dbReference type="Proteomes" id="UP001272515">
    <property type="component" value="Unassembled WGS sequence"/>
</dbReference>
<keyword evidence="1" id="KW-0732">Signal</keyword>
<gene>
    <name evidence="2" type="ORF">RVY80_02055</name>
</gene>
<accession>A0ABU3Z6U8</accession>
<proteinExistence type="predicted"/>
<evidence type="ECO:0000256" key="1">
    <source>
        <dbReference type="SAM" id="SignalP"/>
    </source>
</evidence>
<comment type="caution">
    <text evidence="2">The sequence shown here is derived from an EMBL/GenBank/DDBJ whole genome shotgun (WGS) entry which is preliminary data.</text>
</comment>